<organism evidence="3 4">
    <name type="scientific">Exidia glandulosa HHB12029</name>
    <dbReference type="NCBI Taxonomy" id="1314781"/>
    <lineage>
        <taxon>Eukaryota</taxon>
        <taxon>Fungi</taxon>
        <taxon>Dikarya</taxon>
        <taxon>Basidiomycota</taxon>
        <taxon>Agaricomycotina</taxon>
        <taxon>Agaricomycetes</taxon>
        <taxon>Auriculariales</taxon>
        <taxon>Exidiaceae</taxon>
        <taxon>Exidia</taxon>
    </lineage>
</organism>
<feature type="compositionally biased region" description="Low complexity" evidence="1">
    <location>
        <begin position="405"/>
        <end position="421"/>
    </location>
</feature>
<dbReference type="InterPro" id="IPR036047">
    <property type="entry name" value="F-box-like_dom_sf"/>
</dbReference>
<proteinExistence type="predicted"/>
<dbReference type="PANTHER" id="PTHR20933:SF4">
    <property type="entry name" value="F-BOX INVOLVED IN POLYQ PATHOGENESIS, ISOFORM A"/>
    <property type="match status" value="1"/>
</dbReference>
<evidence type="ECO:0000313" key="4">
    <source>
        <dbReference type="Proteomes" id="UP000077266"/>
    </source>
</evidence>
<dbReference type="InParanoid" id="A0A165LVW1"/>
<dbReference type="GO" id="GO:0031398">
    <property type="term" value="P:positive regulation of protein ubiquitination"/>
    <property type="evidence" value="ECO:0007669"/>
    <property type="project" value="TreeGrafter"/>
</dbReference>
<gene>
    <name evidence="3" type="ORF">EXIGLDRAFT_728133</name>
</gene>
<name>A0A165LVW1_EXIGL</name>
<reference evidence="3 4" key="1">
    <citation type="journal article" date="2016" name="Mol. Biol. Evol.">
        <title>Comparative Genomics of Early-Diverging Mushroom-Forming Fungi Provides Insights into the Origins of Lignocellulose Decay Capabilities.</title>
        <authorList>
            <person name="Nagy L.G."/>
            <person name="Riley R."/>
            <person name="Tritt A."/>
            <person name="Adam C."/>
            <person name="Daum C."/>
            <person name="Floudas D."/>
            <person name="Sun H."/>
            <person name="Yadav J.S."/>
            <person name="Pangilinan J."/>
            <person name="Larsson K.H."/>
            <person name="Matsuura K."/>
            <person name="Barry K."/>
            <person name="Labutti K."/>
            <person name="Kuo R."/>
            <person name="Ohm R.A."/>
            <person name="Bhattacharya S.S."/>
            <person name="Shirouzu T."/>
            <person name="Yoshinaga Y."/>
            <person name="Martin F.M."/>
            <person name="Grigoriev I.V."/>
            <person name="Hibbett D.S."/>
        </authorList>
    </citation>
    <scope>NUCLEOTIDE SEQUENCE [LARGE SCALE GENOMIC DNA]</scope>
    <source>
        <strain evidence="3 4">HHB12029</strain>
    </source>
</reference>
<dbReference type="Pfam" id="PF12937">
    <property type="entry name" value="F-box-like"/>
    <property type="match status" value="1"/>
</dbReference>
<dbReference type="AlphaFoldDB" id="A0A165LVW1"/>
<dbReference type="SUPFAM" id="SSF81383">
    <property type="entry name" value="F-box domain"/>
    <property type="match status" value="1"/>
</dbReference>
<evidence type="ECO:0000259" key="2">
    <source>
        <dbReference type="PROSITE" id="PS50181"/>
    </source>
</evidence>
<evidence type="ECO:0000256" key="1">
    <source>
        <dbReference type="SAM" id="MobiDB-lite"/>
    </source>
</evidence>
<accession>A0A165LVW1</accession>
<dbReference type="PROSITE" id="PS50181">
    <property type="entry name" value="FBOX"/>
    <property type="match status" value="1"/>
</dbReference>
<dbReference type="Gene3D" id="1.20.1280.50">
    <property type="match status" value="1"/>
</dbReference>
<keyword evidence="4" id="KW-1185">Reference proteome</keyword>
<dbReference type="CDD" id="cd09917">
    <property type="entry name" value="F-box_SF"/>
    <property type="match status" value="1"/>
</dbReference>
<dbReference type="EMBL" id="KV425919">
    <property type="protein sequence ID" value="KZV98403.1"/>
    <property type="molecule type" value="Genomic_DNA"/>
</dbReference>
<feature type="domain" description="F-box" evidence="2">
    <location>
        <begin position="5"/>
        <end position="52"/>
    </location>
</feature>
<protein>
    <recommendedName>
        <fullName evidence="2">F-box domain-containing protein</fullName>
    </recommendedName>
</protein>
<sequence>MTGGACGEASMPPEILAIILGLLPQPTLLQAAQVCRRWRAVAMEQDNFYRFVRLDLSGNASTRLLAQTIRSFDRFISAAEFACATLSLEILADVQTFTRAGSRHDIARDIIPVLRRAVPILVKLVLCLETTNMDDVRDPLDLVDAFDIRAPRLRELDFLVVGEHVDAGEDIEIGLQTLFAGSAPSLSSVSLSGLATRWIPPDSSVRTLTIVWASPEDITTALNMCPHVVSLHLESIHSASSAIQLTFPTTLQHISVGDQYRLPSTDIMPLFDHCSVQCIEFFSEGDGNRFLSAFALEGALALDIWEYPIVEDRNETRYYPFEGSDRSRVRLTLTSDCGQTRCIDCGGRDDIKNVLRWCAERVHKIRADDRLLHSLAGCSTAFPFLDILEVDLTSWASAPDDEDSPVSSGSSSSSSETSSSDDIGDASVESDDGSGEDSSGSVLSDDSVSEDEVITSMFDQSYSLESSSPVRCPLLATVVLRSTRANSSVLQRTVEEILHCFQSSASRTVVLTNGLTLDEDADVDFLDSIGIIVRVDASTFSSDEPAVSRAEAMRTASDDFKRFYRSRSGLYTAHTLFAQKRVYLD</sequence>
<evidence type="ECO:0000313" key="3">
    <source>
        <dbReference type="EMBL" id="KZV98403.1"/>
    </source>
</evidence>
<feature type="region of interest" description="Disordered" evidence="1">
    <location>
        <begin position="398"/>
        <end position="448"/>
    </location>
</feature>
<dbReference type="PANTHER" id="PTHR20933">
    <property type="entry name" value="F-BOX ONLY PROTEIN 33"/>
    <property type="match status" value="1"/>
</dbReference>
<dbReference type="Proteomes" id="UP000077266">
    <property type="component" value="Unassembled WGS sequence"/>
</dbReference>
<dbReference type="SMART" id="SM00256">
    <property type="entry name" value="FBOX"/>
    <property type="match status" value="1"/>
</dbReference>
<feature type="compositionally biased region" description="Low complexity" evidence="1">
    <location>
        <begin position="436"/>
        <end position="446"/>
    </location>
</feature>
<feature type="compositionally biased region" description="Acidic residues" evidence="1">
    <location>
        <begin position="422"/>
        <end position="435"/>
    </location>
</feature>
<dbReference type="InterPro" id="IPR001810">
    <property type="entry name" value="F-box_dom"/>
</dbReference>